<accession>A0A494Y8Q6</accession>
<evidence type="ECO:0000313" key="5">
    <source>
        <dbReference type="Proteomes" id="UP000270342"/>
    </source>
</evidence>
<comment type="caution">
    <text evidence="4">The sequence shown here is derived from an EMBL/GenBank/DDBJ whole genome shotgun (WGS) entry which is preliminary data.</text>
</comment>
<comment type="pathway">
    <text evidence="1">Bacterial outer membrane biogenesis; LPS O-antigen biosynthesis.</text>
</comment>
<dbReference type="AlphaFoldDB" id="A0A494Y8Q6"/>
<dbReference type="SUPFAM" id="SSF51735">
    <property type="entry name" value="NAD(P)-binding Rossmann-fold domains"/>
    <property type="match status" value="1"/>
</dbReference>
<dbReference type="Pfam" id="PF01370">
    <property type="entry name" value="Epimerase"/>
    <property type="match status" value="1"/>
</dbReference>
<evidence type="ECO:0000256" key="2">
    <source>
        <dbReference type="ARBA" id="ARBA00007637"/>
    </source>
</evidence>
<gene>
    <name evidence="4" type="ORF">D7S86_03935</name>
</gene>
<dbReference type="RefSeq" id="WP_121083606.1">
    <property type="nucleotide sequence ID" value="NZ_RBZU01000001.1"/>
</dbReference>
<proteinExistence type="inferred from homology"/>
<organism evidence="4 5">
    <name type="scientific">Pararobbsia silviterrae</name>
    <dbReference type="NCBI Taxonomy" id="1792498"/>
    <lineage>
        <taxon>Bacteria</taxon>
        <taxon>Pseudomonadati</taxon>
        <taxon>Pseudomonadota</taxon>
        <taxon>Betaproteobacteria</taxon>
        <taxon>Burkholderiales</taxon>
        <taxon>Burkholderiaceae</taxon>
        <taxon>Pararobbsia</taxon>
    </lineage>
</organism>
<dbReference type="OrthoDB" id="9811743at2"/>
<comment type="similarity">
    <text evidence="2">Belongs to the NAD(P)-dependent epimerase/dehydratase family.</text>
</comment>
<sequence>MNKTDATAVATQDDWSIEADLDAICDATGSAWSALRGARVFITGGTGFIGRWLLESLRHANRRFGLDAKATILTRNPGAFAKKAPELAAYEGFDFVTGDVQTFSFGHEAYNFMIHAATDASAALNEHNPRLMYDTIVNGTHRALEFADHHRAPMLFLSSGAVYGQQPWEMSHVSEDYTGGPKCNDARNTYAEAKRAAEMLCAIFSKQNGVSVVTARIFALLGPFLPLGTHFAAGNFLRDAMDGKPVVVNGNGLPCRSYLYTSDLAAWLWRMLLEGRPGSVYNVGSEESVSVAELAEHVAQRVGTGEFKVLGAADTGWNPGRYVPDISAIQRDLGVTRTVSLDDAIVRTALANGWNRRT</sequence>
<dbReference type="Gene3D" id="3.40.50.720">
    <property type="entry name" value="NAD(P)-binding Rossmann-like Domain"/>
    <property type="match status" value="1"/>
</dbReference>
<dbReference type="Proteomes" id="UP000270342">
    <property type="component" value="Unassembled WGS sequence"/>
</dbReference>
<protein>
    <submittedName>
        <fullName evidence="4">NAD-dependent epimerase/dehydratase family protein</fullName>
    </submittedName>
</protein>
<dbReference type="InterPro" id="IPR036291">
    <property type="entry name" value="NAD(P)-bd_dom_sf"/>
</dbReference>
<keyword evidence="5" id="KW-1185">Reference proteome</keyword>
<evidence type="ECO:0000313" key="4">
    <source>
        <dbReference type="EMBL" id="RKP59072.1"/>
    </source>
</evidence>
<dbReference type="InterPro" id="IPR001509">
    <property type="entry name" value="Epimerase_deHydtase"/>
</dbReference>
<reference evidence="4 5" key="1">
    <citation type="submission" date="2018-10" db="EMBL/GenBank/DDBJ databases">
        <title>Robbsia sp. DHC34, isolated from soil.</title>
        <authorList>
            <person name="Gao Z.-H."/>
            <person name="Qiu L.-H."/>
        </authorList>
    </citation>
    <scope>NUCLEOTIDE SEQUENCE [LARGE SCALE GENOMIC DNA]</scope>
    <source>
        <strain evidence="4 5">DHC34</strain>
    </source>
</reference>
<evidence type="ECO:0000259" key="3">
    <source>
        <dbReference type="Pfam" id="PF01370"/>
    </source>
</evidence>
<feature type="domain" description="NAD-dependent epimerase/dehydratase" evidence="3">
    <location>
        <begin position="40"/>
        <end position="284"/>
    </location>
</feature>
<dbReference type="EMBL" id="RBZU01000001">
    <property type="protein sequence ID" value="RKP59072.1"/>
    <property type="molecule type" value="Genomic_DNA"/>
</dbReference>
<name>A0A494Y8Q6_9BURK</name>
<dbReference type="PANTHER" id="PTHR43000">
    <property type="entry name" value="DTDP-D-GLUCOSE 4,6-DEHYDRATASE-RELATED"/>
    <property type="match status" value="1"/>
</dbReference>
<evidence type="ECO:0000256" key="1">
    <source>
        <dbReference type="ARBA" id="ARBA00005125"/>
    </source>
</evidence>